<feature type="transmembrane region" description="Helical" evidence="1">
    <location>
        <begin position="119"/>
        <end position="137"/>
    </location>
</feature>
<dbReference type="AlphaFoldDB" id="A0A0G0H9L7"/>
<feature type="transmembrane region" description="Helical" evidence="1">
    <location>
        <begin position="95"/>
        <end position="112"/>
    </location>
</feature>
<proteinExistence type="predicted"/>
<keyword evidence="1" id="KW-0812">Transmembrane</keyword>
<protein>
    <submittedName>
        <fullName evidence="2">Uncharacterized protein</fullName>
    </submittedName>
</protein>
<sequence length="348" mass="39935">MKTNMHIGILAFAVYLLITSPLIIFDINHNYDNLMMPIRTLLGKQHAALYEFSFPNMVGHVKELLSSFGRLWFITFHTNPQDQIVLESHMDKTNGNIFLSFISLGALIWFLLKNRRPGYDIFAISLLTIIAAFIMYPSYNLEYYLMSVLTLMAVAIGFTLNALPKSISLIIVGIFIIVNILSVFTLSDKYGLYIRRELVYKTMPAIGDRSYELQTYGELLKPEFTYAGWRYLFKHYGKTPSKSNVDPVLGWIYQDEISKDTPELRVVVADTVIPKFEIEPIATFQSGVYTSYVFNNQLPSNTTNPRSKNASQVSGYRLESIEIPLQNIFETDQILSEKNNQQVKRDLR</sequence>
<reference evidence="2 3" key="1">
    <citation type="journal article" date="2015" name="Nature">
        <title>rRNA introns, odd ribosomes, and small enigmatic genomes across a large radiation of phyla.</title>
        <authorList>
            <person name="Brown C.T."/>
            <person name="Hug L.A."/>
            <person name="Thomas B.C."/>
            <person name="Sharon I."/>
            <person name="Castelle C.J."/>
            <person name="Singh A."/>
            <person name="Wilkins M.J."/>
            <person name="Williams K.H."/>
            <person name="Banfield J.F."/>
        </authorList>
    </citation>
    <scope>NUCLEOTIDE SEQUENCE [LARGE SCALE GENOMIC DNA]</scope>
</reference>
<feature type="transmembrane region" description="Helical" evidence="1">
    <location>
        <begin position="7"/>
        <end position="27"/>
    </location>
</feature>
<keyword evidence="1" id="KW-1133">Transmembrane helix</keyword>
<feature type="transmembrane region" description="Helical" evidence="1">
    <location>
        <begin position="167"/>
        <end position="186"/>
    </location>
</feature>
<comment type="caution">
    <text evidence="2">The sequence shown here is derived from an EMBL/GenBank/DDBJ whole genome shotgun (WGS) entry which is preliminary data.</text>
</comment>
<gene>
    <name evidence="2" type="ORF">US54_C0002G0020</name>
</gene>
<feature type="transmembrane region" description="Helical" evidence="1">
    <location>
        <begin position="143"/>
        <end position="160"/>
    </location>
</feature>
<name>A0A0G0H9L7_9BACT</name>
<organism evidence="2 3">
    <name type="scientific">Candidatus Roizmanbacteria bacterium GW2011_GWA2_37_7</name>
    <dbReference type="NCBI Taxonomy" id="1618481"/>
    <lineage>
        <taxon>Bacteria</taxon>
        <taxon>Candidatus Roizmaniibacteriota</taxon>
    </lineage>
</organism>
<accession>A0A0G0H9L7</accession>
<keyword evidence="1" id="KW-0472">Membrane</keyword>
<dbReference type="EMBL" id="LBTJ01000002">
    <property type="protein sequence ID" value="KKQ38832.1"/>
    <property type="molecule type" value="Genomic_DNA"/>
</dbReference>
<evidence type="ECO:0000313" key="3">
    <source>
        <dbReference type="Proteomes" id="UP000034471"/>
    </source>
</evidence>
<dbReference type="Proteomes" id="UP000034471">
    <property type="component" value="Unassembled WGS sequence"/>
</dbReference>
<evidence type="ECO:0000256" key="1">
    <source>
        <dbReference type="SAM" id="Phobius"/>
    </source>
</evidence>
<evidence type="ECO:0000313" key="2">
    <source>
        <dbReference type="EMBL" id="KKQ38832.1"/>
    </source>
</evidence>